<dbReference type="EMBL" id="BAABME010002621">
    <property type="protein sequence ID" value="GAA0155432.1"/>
    <property type="molecule type" value="Genomic_DNA"/>
</dbReference>
<keyword evidence="2" id="KW-1185">Reference proteome</keyword>
<protein>
    <submittedName>
        <fullName evidence="1">Uncharacterized protein</fullName>
    </submittedName>
</protein>
<evidence type="ECO:0000313" key="2">
    <source>
        <dbReference type="Proteomes" id="UP001454036"/>
    </source>
</evidence>
<gene>
    <name evidence="1" type="ORF">LIER_13162</name>
</gene>
<comment type="caution">
    <text evidence="1">The sequence shown here is derived from an EMBL/GenBank/DDBJ whole genome shotgun (WGS) entry which is preliminary data.</text>
</comment>
<evidence type="ECO:0000313" key="1">
    <source>
        <dbReference type="EMBL" id="GAA0155432.1"/>
    </source>
</evidence>
<dbReference type="AlphaFoldDB" id="A0AAV3PWY8"/>
<dbReference type="PANTHER" id="PTHR45786:SF78">
    <property type="entry name" value="ATP-DEPENDENT DNA HELICASE"/>
    <property type="match status" value="1"/>
</dbReference>
<proteinExistence type="predicted"/>
<accession>A0AAV3PWY8</accession>
<organism evidence="1 2">
    <name type="scientific">Lithospermum erythrorhizon</name>
    <name type="common">Purple gromwell</name>
    <name type="synonym">Lithospermum officinale var. erythrorhizon</name>
    <dbReference type="NCBI Taxonomy" id="34254"/>
    <lineage>
        <taxon>Eukaryota</taxon>
        <taxon>Viridiplantae</taxon>
        <taxon>Streptophyta</taxon>
        <taxon>Embryophyta</taxon>
        <taxon>Tracheophyta</taxon>
        <taxon>Spermatophyta</taxon>
        <taxon>Magnoliopsida</taxon>
        <taxon>eudicotyledons</taxon>
        <taxon>Gunneridae</taxon>
        <taxon>Pentapetalae</taxon>
        <taxon>asterids</taxon>
        <taxon>lamiids</taxon>
        <taxon>Boraginales</taxon>
        <taxon>Boraginaceae</taxon>
        <taxon>Boraginoideae</taxon>
        <taxon>Lithospermeae</taxon>
        <taxon>Lithospermum</taxon>
    </lineage>
</organism>
<name>A0AAV3PWY8_LITER</name>
<dbReference type="PANTHER" id="PTHR45786">
    <property type="entry name" value="DNA BINDING PROTEIN-LIKE"/>
    <property type="match status" value="1"/>
</dbReference>
<sequence length="134" mass="15324">MIRTYNNHFAFTFIGMHCDETLQKRDHGIYNVRVQGKVHHYLDDLIPHGDSKKLSGIQFYFYDSKHQATNRLSAVPRSVPGLDHRTFNKPTSSEVAGIWTESANGNQAKIKLMMISDDEKPEYHVSTAKEESEA</sequence>
<reference evidence="1 2" key="1">
    <citation type="submission" date="2024-01" db="EMBL/GenBank/DDBJ databases">
        <title>The complete chloroplast genome sequence of Lithospermum erythrorhizon: insights into the phylogenetic relationship among Boraginaceae species and the maternal lineages of purple gromwells.</title>
        <authorList>
            <person name="Okada T."/>
            <person name="Watanabe K."/>
        </authorList>
    </citation>
    <scope>NUCLEOTIDE SEQUENCE [LARGE SCALE GENOMIC DNA]</scope>
</reference>
<dbReference type="Proteomes" id="UP001454036">
    <property type="component" value="Unassembled WGS sequence"/>
</dbReference>